<keyword evidence="2" id="KW-1185">Reference proteome</keyword>
<reference evidence="1 2" key="1">
    <citation type="submission" date="2020-07" db="EMBL/GenBank/DDBJ databases">
        <title>The draft genome sequence of Maribacter polysiphoniae KCTC 22021.</title>
        <authorList>
            <person name="Mu L."/>
        </authorList>
    </citation>
    <scope>NUCLEOTIDE SEQUENCE [LARGE SCALE GENOMIC DNA]</scope>
    <source>
        <strain evidence="1 2">KCTC 22021</strain>
    </source>
</reference>
<sequence length="96" mass="10603">MKGCNSLNASIYRSLTTIGVKCNIPSVNGKHPKNSLPKKVVFKRDNRAGHVRKNGNEIPKGVIITDTVKKVTKLFSYTIFSNEALWGMAETDTNPL</sequence>
<protein>
    <submittedName>
        <fullName evidence="1">Uncharacterized protein</fullName>
    </submittedName>
</protein>
<dbReference type="Proteomes" id="UP000651837">
    <property type="component" value="Unassembled WGS sequence"/>
</dbReference>
<evidence type="ECO:0000313" key="1">
    <source>
        <dbReference type="EMBL" id="MBD1262437.1"/>
    </source>
</evidence>
<gene>
    <name evidence="1" type="ORF">HZY62_17700</name>
</gene>
<evidence type="ECO:0000313" key="2">
    <source>
        <dbReference type="Proteomes" id="UP000651837"/>
    </source>
</evidence>
<proteinExistence type="predicted"/>
<comment type="caution">
    <text evidence="1">The sequence shown here is derived from an EMBL/GenBank/DDBJ whole genome shotgun (WGS) entry which is preliminary data.</text>
</comment>
<name>A0ABR7W324_9FLAO</name>
<dbReference type="RefSeq" id="WP_109653902.1">
    <property type="nucleotide sequence ID" value="NZ_JACWLN010000011.1"/>
</dbReference>
<accession>A0ABR7W324</accession>
<dbReference type="EMBL" id="JACWLN010000011">
    <property type="protein sequence ID" value="MBD1262437.1"/>
    <property type="molecule type" value="Genomic_DNA"/>
</dbReference>
<organism evidence="1 2">
    <name type="scientific">Maribacter polysiphoniae</name>
    <dbReference type="NCBI Taxonomy" id="429344"/>
    <lineage>
        <taxon>Bacteria</taxon>
        <taxon>Pseudomonadati</taxon>
        <taxon>Bacteroidota</taxon>
        <taxon>Flavobacteriia</taxon>
        <taxon>Flavobacteriales</taxon>
        <taxon>Flavobacteriaceae</taxon>
        <taxon>Maribacter</taxon>
    </lineage>
</organism>